<comment type="caution">
    <text evidence="1">The sequence shown here is derived from an EMBL/GenBank/DDBJ whole genome shotgun (WGS) entry which is preliminary data.</text>
</comment>
<proteinExistence type="predicted"/>
<protein>
    <submittedName>
        <fullName evidence="1">Uncharacterized protein</fullName>
    </submittedName>
</protein>
<gene>
    <name evidence="1" type="ORF">GHO37_03005</name>
</gene>
<evidence type="ECO:0000313" key="1">
    <source>
        <dbReference type="EMBL" id="MQT73277.1"/>
    </source>
</evidence>
<name>A0A7X1WRC5_9PSED</name>
<dbReference type="Proteomes" id="UP000447574">
    <property type="component" value="Unassembled WGS sequence"/>
</dbReference>
<organism evidence="1 2">
    <name type="scientific">Pseudomonas helleri</name>
    <dbReference type="NCBI Taxonomy" id="1608996"/>
    <lineage>
        <taxon>Bacteria</taxon>
        <taxon>Pseudomonadati</taxon>
        <taxon>Pseudomonadota</taxon>
        <taxon>Gammaproteobacteria</taxon>
        <taxon>Pseudomonadales</taxon>
        <taxon>Pseudomonadaceae</taxon>
        <taxon>Pseudomonas</taxon>
    </lineage>
</organism>
<dbReference type="RefSeq" id="WP_153437703.1">
    <property type="nucleotide sequence ID" value="NZ_WIWF01000007.1"/>
</dbReference>
<reference evidence="1 2" key="1">
    <citation type="submission" date="2019-10" db="EMBL/GenBank/DDBJ databases">
        <title>Evaluation of single-gene subtyping targets for Pseudomonas.</title>
        <authorList>
            <person name="Reichler S.J."/>
            <person name="Orsi R.H."/>
            <person name="Wiedmann M."/>
            <person name="Martin N.H."/>
            <person name="Murphy S.I."/>
        </authorList>
    </citation>
    <scope>NUCLEOTIDE SEQUENCE [LARGE SCALE GENOMIC DNA]</scope>
    <source>
        <strain evidence="1 2">FSL R10-2932</strain>
    </source>
</reference>
<accession>A0A7X1WRC5</accession>
<dbReference type="EMBL" id="WIWF01000007">
    <property type="protein sequence ID" value="MQT73277.1"/>
    <property type="molecule type" value="Genomic_DNA"/>
</dbReference>
<sequence>MAGYKVNKLCRMLQAAFPERFGFALTWSPENVYPVKGAWRSRRSELDVRAWHAHGTYVNEYGKAVHGMTVGSYSTITDLIRFQKLYVLPRDDEVDGYNGDAPPEPRKYIEFEE</sequence>
<dbReference type="AlphaFoldDB" id="A0A7X1WRC5"/>
<evidence type="ECO:0000313" key="2">
    <source>
        <dbReference type="Proteomes" id="UP000447574"/>
    </source>
</evidence>